<dbReference type="EMBL" id="BGPR01000090">
    <property type="protein sequence ID" value="GBL93019.1"/>
    <property type="molecule type" value="Genomic_DNA"/>
</dbReference>
<dbReference type="Proteomes" id="UP000499080">
    <property type="component" value="Unassembled WGS sequence"/>
</dbReference>
<protein>
    <submittedName>
        <fullName evidence="2">Uncharacterized protein</fullName>
    </submittedName>
</protein>
<comment type="caution">
    <text evidence="2">The sequence shown here is derived from an EMBL/GenBank/DDBJ whole genome shotgun (WGS) entry which is preliminary data.</text>
</comment>
<keyword evidence="1" id="KW-0472">Membrane</keyword>
<gene>
    <name evidence="2" type="ORF">AVEN_54652_1</name>
</gene>
<dbReference type="AlphaFoldDB" id="A0A4Y2BN43"/>
<evidence type="ECO:0000313" key="3">
    <source>
        <dbReference type="Proteomes" id="UP000499080"/>
    </source>
</evidence>
<accession>A0A4Y2BN43</accession>
<organism evidence="2 3">
    <name type="scientific">Araneus ventricosus</name>
    <name type="common">Orbweaver spider</name>
    <name type="synonym">Epeira ventricosa</name>
    <dbReference type="NCBI Taxonomy" id="182803"/>
    <lineage>
        <taxon>Eukaryota</taxon>
        <taxon>Metazoa</taxon>
        <taxon>Ecdysozoa</taxon>
        <taxon>Arthropoda</taxon>
        <taxon>Chelicerata</taxon>
        <taxon>Arachnida</taxon>
        <taxon>Araneae</taxon>
        <taxon>Araneomorphae</taxon>
        <taxon>Entelegynae</taxon>
        <taxon>Araneoidea</taxon>
        <taxon>Araneidae</taxon>
        <taxon>Araneus</taxon>
    </lineage>
</organism>
<proteinExistence type="predicted"/>
<keyword evidence="1" id="KW-0812">Transmembrane</keyword>
<reference evidence="2 3" key="1">
    <citation type="journal article" date="2019" name="Sci. Rep.">
        <title>Orb-weaving spider Araneus ventricosus genome elucidates the spidroin gene catalogue.</title>
        <authorList>
            <person name="Kono N."/>
            <person name="Nakamura H."/>
            <person name="Ohtoshi R."/>
            <person name="Moran D.A.P."/>
            <person name="Shinohara A."/>
            <person name="Yoshida Y."/>
            <person name="Fujiwara M."/>
            <person name="Mori M."/>
            <person name="Tomita M."/>
            <person name="Arakawa K."/>
        </authorList>
    </citation>
    <scope>NUCLEOTIDE SEQUENCE [LARGE SCALE GENOMIC DNA]</scope>
</reference>
<evidence type="ECO:0000313" key="2">
    <source>
        <dbReference type="EMBL" id="GBL93019.1"/>
    </source>
</evidence>
<keyword evidence="1" id="KW-1133">Transmembrane helix</keyword>
<evidence type="ECO:0000256" key="1">
    <source>
        <dbReference type="SAM" id="Phobius"/>
    </source>
</evidence>
<sequence length="92" mass="10248">MRSPERRTDSFLLVGLEPSRSFCGSGSADSYRRERHITKGSHRLWILLASALTLVVAGTYTLGVIPEGKKNTLNAKSKEWPLRLLPLSRPAK</sequence>
<feature type="transmembrane region" description="Helical" evidence="1">
    <location>
        <begin position="44"/>
        <end position="65"/>
    </location>
</feature>
<name>A0A4Y2BN43_ARAVE</name>
<keyword evidence="3" id="KW-1185">Reference proteome</keyword>